<evidence type="ECO:0000313" key="2">
    <source>
        <dbReference type="EMBL" id="PRQ57239.1"/>
    </source>
</evidence>
<dbReference type="Gramene" id="PRQ57239">
    <property type="protein sequence ID" value="PRQ57239"/>
    <property type="gene ID" value="RchiOBHm_Chr1g0346101"/>
</dbReference>
<keyword evidence="1" id="KW-0472">Membrane</keyword>
<feature type="transmembrane region" description="Helical" evidence="1">
    <location>
        <begin position="12"/>
        <end position="38"/>
    </location>
</feature>
<sequence length="93" mass="11112">MRAKRPIYPQNFSFFFFICFFLSSFLFLSFFFFFFGVLPRRREYALLLDWCCAWVLCARFSVQFMVLRAPMAAWRGCFVVGDEGKWVEGLRGV</sequence>
<evidence type="ECO:0008006" key="4">
    <source>
        <dbReference type="Google" id="ProtNLM"/>
    </source>
</evidence>
<accession>A0A2P6SEY5</accession>
<dbReference type="AlphaFoldDB" id="A0A2P6SEY5"/>
<keyword evidence="3" id="KW-1185">Reference proteome</keyword>
<comment type="caution">
    <text evidence="2">The sequence shown here is derived from an EMBL/GenBank/DDBJ whole genome shotgun (WGS) entry which is preliminary data.</text>
</comment>
<protein>
    <recommendedName>
        <fullName evidence="4">Transmembrane protein</fullName>
    </recommendedName>
</protein>
<organism evidence="2 3">
    <name type="scientific">Rosa chinensis</name>
    <name type="common">China rose</name>
    <dbReference type="NCBI Taxonomy" id="74649"/>
    <lineage>
        <taxon>Eukaryota</taxon>
        <taxon>Viridiplantae</taxon>
        <taxon>Streptophyta</taxon>
        <taxon>Embryophyta</taxon>
        <taxon>Tracheophyta</taxon>
        <taxon>Spermatophyta</taxon>
        <taxon>Magnoliopsida</taxon>
        <taxon>eudicotyledons</taxon>
        <taxon>Gunneridae</taxon>
        <taxon>Pentapetalae</taxon>
        <taxon>rosids</taxon>
        <taxon>fabids</taxon>
        <taxon>Rosales</taxon>
        <taxon>Rosaceae</taxon>
        <taxon>Rosoideae</taxon>
        <taxon>Rosoideae incertae sedis</taxon>
        <taxon>Rosa</taxon>
    </lineage>
</organism>
<keyword evidence="1" id="KW-1133">Transmembrane helix</keyword>
<gene>
    <name evidence="2" type="ORF">RchiOBHm_Chr1g0346101</name>
</gene>
<name>A0A2P6SEY5_ROSCH</name>
<evidence type="ECO:0000313" key="3">
    <source>
        <dbReference type="Proteomes" id="UP000238479"/>
    </source>
</evidence>
<proteinExistence type="predicted"/>
<dbReference type="Proteomes" id="UP000238479">
    <property type="component" value="Chromosome 1"/>
</dbReference>
<evidence type="ECO:0000256" key="1">
    <source>
        <dbReference type="SAM" id="Phobius"/>
    </source>
</evidence>
<keyword evidence="1" id="KW-0812">Transmembrane</keyword>
<dbReference type="EMBL" id="PDCK01000039">
    <property type="protein sequence ID" value="PRQ57239.1"/>
    <property type="molecule type" value="Genomic_DNA"/>
</dbReference>
<feature type="transmembrane region" description="Helical" evidence="1">
    <location>
        <begin position="44"/>
        <end position="62"/>
    </location>
</feature>
<reference evidence="2 3" key="1">
    <citation type="journal article" date="2018" name="Nat. Genet.">
        <title>The Rosa genome provides new insights in the design of modern roses.</title>
        <authorList>
            <person name="Bendahmane M."/>
        </authorList>
    </citation>
    <scope>NUCLEOTIDE SEQUENCE [LARGE SCALE GENOMIC DNA]</scope>
    <source>
        <strain evidence="3">cv. Old Blush</strain>
    </source>
</reference>